<sequence>MTLYTRPQVEPKEPTSEELEERIAMFNLDDLDQYEYLLGRHQNDPNKPKVMNVVREELKEYLKKYNSSHWENKIDDVKRFKMVEVYNHWFSYYLKTLTTSELEYKRQIEQEHEEWRQKNQEKILRRLQPQVQECNEKLKQYAMIAQKRMEENLIRWKRQNGESTDGIPFIFTDPSKFPE</sequence>
<reference evidence="1" key="1">
    <citation type="submission" date="2016-10" db="EMBL/GenBank/DDBJ databases">
        <authorList>
            <person name="Benchimol M."/>
            <person name="Almeida L.G."/>
            <person name="Vasconcelos A.T."/>
            <person name="Perreira-Neves A."/>
            <person name="Rosa I.A."/>
            <person name="Tasca T."/>
            <person name="Bogo M.R."/>
            <person name="de Souza W."/>
        </authorList>
    </citation>
    <scope>NUCLEOTIDE SEQUENCE [LARGE SCALE GENOMIC DNA]</scope>
    <source>
        <strain evidence="1">K</strain>
    </source>
</reference>
<dbReference type="AlphaFoldDB" id="A0A1J4KXT6"/>
<evidence type="ECO:0000313" key="1">
    <source>
        <dbReference type="EMBL" id="OHT16067.1"/>
    </source>
</evidence>
<dbReference type="GeneID" id="94848833"/>
<accession>A0A1J4KXT6</accession>
<name>A0A1J4KXT6_9EUKA</name>
<comment type="caution">
    <text evidence="1">The sequence shown here is derived from an EMBL/GenBank/DDBJ whole genome shotgun (WGS) entry which is preliminary data.</text>
</comment>
<proteinExistence type="predicted"/>
<gene>
    <name evidence="1" type="ORF">TRFO_42091</name>
</gene>
<dbReference type="Proteomes" id="UP000179807">
    <property type="component" value="Unassembled WGS sequence"/>
</dbReference>
<dbReference type="VEuPathDB" id="TrichDB:TRFO_42091"/>
<dbReference type="RefSeq" id="XP_068369203.1">
    <property type="nucleotide sequence ID" value="XM_068514129.1"/>
</dbReference>
<evidence type="ECO:0000313" key="2">
    <source>
        <dbReference type="Proteomes" id="UP000179807"/>
    </source>
</evidence>
<dbReference type="EMBL" id="MLAK01000153">
    <property type="protein sequence ID" value="OHT16067.1"/>
    <property type="molecule type" value="Genomic_DNA"/>
</dbReference>
<protein>
    <submittedName>
        <fullName evidence="1">Uncharacterized protein</fullName>
    </submittedName>
</protein>
<keyword evidence="2" id="KW-1185">Reference proteome</keyword>
<organism evidence="1 2">
    <name type="scientific">Tritrichomonas foetus</name>
    <dbReference type="NCBI Taxonomy" id="1144522"/>
    <lineage>
        <taxon>Eukaryota</taxon>
        <taxon>Metamonada</taxon>
        <taxon>Parabasalia</taxon>
        <taxon>Tritrichomonadida</taxon>
        <taxon>Tritrichomonadidae</taxon>
        <taxon>Tritrichomonas</taxon>
    </lineage>
</organism>